<dbReference type="InParanoid" id="A0A6P7XL23"/>
<dbReference type="PROSITE" id="PS00028">
    <property type="entry name" value="ZINC_FINGER_C2H2_1"/>
    <property type="match status" value="3"/>
</dbReference>
<dbReference type="FunFam" id="3.30.160.60:FF:001857">
    <property type="entry name" value="Uncharacterized protein"/>
    <property type="match status" value="1"/>
</dbReference>
<feature type="compositionally biased region" description="Basic and acidic residues" evidence="12">
    <location>
        <begin position="335"/>
        <end position="365"/>
    </location>
</feature>
<keyword evidence="7" id="KW-0805">Transcription regulation</keyword>
<dbReference type="InterPro" id="IPR036236">
    <property type="entry name" value="Znf_C2H2_sf"/>
</dbReference>
<dbReference type="PANTHER" id="PTHR24381:SF438">
    <property type="entry name" value="ZINC FINGER PROTEIN 425"/>
    <property type="match status" value="1"/>
</dbReference>
<dbReference type="AlphaFoldDB" id="A0A6P7XL23"/>
<organism evidence="15 16">
    <name type="scientific">Microcaecilia unicolor</name>
    <dbReference type="NCBI Taxonomy" id="1415580"/>
    <lineage>
        <taxon>Eukaryota</taxon>
        <taxon>Metazoa</taxon>
        <taxon>Chordata</taxon>
        <taxon>Craniata</taxon>
        <taxon>Vertebrata</taxon>
        <taxon>Euteleostomi</taxon>
        <taxon>Amphibia</taxon>
        <taxon>Gymnophiona</taxon>
        <taxon>Siphonopidae</taxon>
        <taxon>Microcaecilia</taxon>
    </lineage>
</organism>
<dbReference type="FunFam" id="3.30.160.60:FF:000508">
    <property type="entry name" value="Myeloid zinc finger 1"/>
    <property type="match status" value="1"/>
</dbReference>
<feature type="domain" description="C2H2-type" evidence="13">
    <location>
        <begin position="439"/>
        <end position="466"/>
    </location>
</feature>
<dbReference type="Gene3D" id="3.30.160.60">
    <property type="entry name" value="Classic Zinc Finger"/>
    <property type="match status" value="5"/>
</dbReference>
<keyword evidence="9" id="KW-0804">Transcription</keyword>
<gene>
    <name evidence="16" type="primary">LOC115466644</name>
</gene>
<feature type="domain" description="C2H2-type" evidence="13">
    <location>
        <begin position="467"/>
        <end position="494"/>
    </location>
</feature>
<feature type="domain" description="C2H2-type" evidence="13">
    <location>
        <begin position="495"/>
        <end position="522"/>
    </location>
</feature>
<evidence type="ECO:0000259" key="13">
    <source>
        <dbReference type="PROSITE" id="PS50157"/>
    </source>
</evidence>
<dbReference type="InterPro" id="IPR036051">
    <property type="entry name" value="KRAB_dom_sf"/>
</dbReference>
<dbReference type="GO" id="GO:0005634">
    <property type="term" value="C:nucleus"/>
    <property type="evidence" value="ECO:0007669"/>
    <property type="project" value="UniProtKB-SubCell"/>
</dbReference>
<feature type="domain" description="KRAB" evidence="14">
    <location>
        <begin position="183"/>
        <end position="252"/>
    </location>
</feature>
<comment type="similarity">
    <text evidence="2">Belongs to the krueppel C2H2-type zinc-finger protein family.</text>
</comment>
<dbReference type="GO" id="GO:0008270">
    <property type="term" value="F:zinc ion binding"/>
    <property type="evidence" value="ECO:0007669"/>
    <property type="project" value="UniProtKB-KW"/>
</dbReference>
<evidence type="ECO:0000313" key="16">
    <source>
        <dbReference type="RefSeq" id="XP_030053891.1"/>
    </source>
</evidence>
<evidence type="ECO:0000256" key="5">
    <source>
        <dbReference type="ARBA" id="ARBA00022771"/>
    </source>
</evidence>
<dbReference type="GO" id="GO:0042802">
    <property type="term" value="F:identical protein binding"/>
    <property type="evidence" value="ECO:0007669"/>
    <property type="project" value="UniProtKB-ARBA"/>
</dbReference>
<dbReference type="KEGG" id="muo:115466644"/>
<comment type="subcellular location">
    <subcellularLocation>
        <location evidence="1">Nucleus</location>
    </subcellularLocation>
</comment>
<feature type="region of interest" description="Disordered" evidence="12">
    <location>
        <begin position="320"/>
        <end position="393"/>
    </location>
</feature>
<feature type="domain" description="KRAB" evidence="14">
    <location>
        <begin position="11"/>
        <end position="82"/>
    </location>
</feature>
<keyword evidence="15" id="KW-1185">Reference proteome</keyword>
<dbReference type="SMART" id="SM00349">
    <property type="entry name" value="KRAB"/>
    <property type="match status" value="2"/>
</dbReference>
<dbReference type="GO" id="GO:0000981">
    <property type="term" value="F:DNA-binding transcription factor activity, RNA polymerase II-specific"/>
    <property type="evidence" value="ECO:0007669"/>
    <property type="project" value="TreeGrafter"/>
</dbReference>
<dbReference type="SUPFAM" id="SSF57667">
    <property type="entry name" value="beta-beta-alpha zinc fingers"/>
    <property type="match status" value="3"/>
</dbReference>
<evidence type="ECO:0000256" key="6">
    <source>
        <dbReference type="ARBA" id="ARBA00022833"/>
    </source>
</evidence>
<dbReference type="Pfam" id="PF01352">
    <property type="entry name" value="KRAB"/>
    <property type="match status" value="2"/>
</dbReference>
<evidence type="ECO:0000256" key="8">
    <source>
        <dbReference type="ARBA" id="ARBA00023125"/>
    </source>
</evidence>
<dbReference type="SMART" id="SM00355">
    <property type="entry name" value="ZnF_C2H2"/>
    <property type="match status" value="3"/>
</dbReference>
<reference evidence="16" key="1">
    <citation type="submission" date="2025-08" db="UniProtKB">
        <authorList>
            <consortium name="RefSeq"/>
        </authorList>
    </citation>
    <scope>IDENTIFICATION</scope>
</reference>
<evidence type="ECO:0000313" key="15">
    <source>
        <dbReference type="Proteomes" id="UP000515156"/>
    </source>
</evidence>
<feature type="compositionally biased region" description="Basic and acidic residues" evidence="12">
    <location>
        <begin position="243"/>
        <end position="253"/>
    </location>
</feature>
<feature type="compositionally biased region" description="Polar residues" evidence="12">
    <location>
        <begin position="254"/>
        <end position="264"/>
    </location>
</feature>
<protein>
    <submittedName>
        <fullName evidence="16">Zinc finger protein 25-like</fullName>
    </submittedName>
</protein>
<evidence type="ECO:0000259" key="14">
    <source>
        <dbReference type="PROSITE" id="PS50805"/>
    </source>
</evidence>
<dbReference type="GO" id="GO:0000977">
    <property type="term" value="F:RNA polymerase II transcription regulatory region sequence-specific DNA binding"/>
    <property type="evidence" value="ECO:0007669"/>
    <property type="project" value="TreeGrafter"/>
</dbReference>
<dbReference type="InterPro" id="IPR013087">
    <property type="entry name" value="Znf_C2H2_type"/>
</dbReference>
<evidence type="ECO:0000256" key="3">
    <source>
        <dbReference type="ARBA" id="ARBA00022723"/>
    </source>
</evidence>
<name>A0A6P7XL23_9AMPH</name>
<dbReference type="PROSITE" id="PS50805">
    <property type="entry name" value="KRAB"/>
    <property type="match status" value="2"/>
</dbReference>
<feature type="region of interest" description="Disordered" evidence="12">
    <location>
        <begin position="108"/>
        <end position="129"/>
    </location>
</feature>
<evidence type="ECO:0000256" key="9">
    <source>
        <dbReference type="ARBA" id="ARBA00023163"/>
    </source>
</evidence>
<keyword evidence="6" id="KW-0862">Zinc</keyword>
<dbReference type="PANTHER" id="PTHR24381">
    <property type="entry name" value="ZINC FINGER PROTEIN"/>
    <property type="match status" value="1"/>
</dbReference>
<evidence type="ECO:0000256" key="2">
    <source>
        <dbReference type="ARBA" id="ARBA00006991"/>
    </source>
</evidence>
<dbReference type="OrthoDB" id="6077919at2759"/>
<sequence>MSALVPDQALVTFKDVSAYFLEADWDILGEWQKELYKKIIKEIHDILISRGYSIVNPDVIFKIKKEDEKYFTQYFEWEVKENPDDFMKYLPIVTSVISLGVKQEEDLPLMDPPKSETSEQTQPPVTSSHNVKPDILIRFEQEGFRIEPQGSEETGNLTSTGRCGELHEECDEASIKASHEALVTFKDVAAYFLDWDLLGEWQKELYKKVIKEIHNILMSRGYSIVNPDVIFKIEKEDEKYFTQQSEWERKKTPNDSTNSSQNYTPDSTVEILKMEDVPVGDQVAGGEGDIDTKSGFPIVTSVFLLNIKQEEDLPFMDHPESKTSVQVHSPETADDGFRNDNERVRMCSKQQKEEWKHKDPSRDSTDPSGDCEGSSSSIIPTSVKAAAQEGERLNRPKKNLKHESNHIGDKLCNCPECEKSFKSSSKLKHKKINFSEKPFHCSECEKCFRSKSVLKLHERRHTGERPFNCVECQKSFKSKDDLKQHKRIHSLEKPFHCSECEKCFRSKGELKMHERTHTGEKPFNCSECEKQMRPEIA</sequence>
<proteinExistence type="inferred from homology"/>
<dbReference type="RefSeq" id="XP_030053891.1">
    <property type="nucleotide sequence ID" value="XM_030198031.1"/>
</dbReference>
<evidence type="ECO:0000256" key="4">
    <source>
        <dbReference type="ARBA" id="ARBA00022737"/>
    </source>
</evidence>
<accession>A0A6P7XL23</accession>
<evidence type="ECO:0000256" key="1">
    <source>
        <dbReference type="ARBA" id="ARBA00004123"/>
    </source>
</evidence>
<dbReference type="Proteomes" id="UP000515156">
    <property type="component" value="Chromosome 3"/>
</dbReference>
<dbReference type="InterPro" id="IPR001909">
    <property type="entry name" value="KRAB"/>
</dbReference>
<evidence type="ECO:0000256" key="12">
    <source>
        <dbReference type="SAM" id="MobiDB-lite"/>
    </source>
</evidence>
<dbReference type="FunFam" id="3.30.160.60:FF:001949">
    <property type="entry name" value="zinc finger protein 62 homolog isoform X2"/>
    <property type="match status" value="1"/>
</dbReference>
<dbReference type="GeneID" id="115466644"/>
<dbReference type="Pfam" id="PF00096">
    <property type="entry name" value="zf-C2H2"/>
    <property type="match status" value="3"/>
</dbReference>
<evidence type="ECO:0000256" key="7">
    <source>
        <dbReference type="ARBA" id="ARBA00023015"/>
    </source>
</evidence>
<dbReference type="PROSITE" id="PS50157">
    <property type="entry name" value="ZINC_FINGER_C2H2_2"/>
    <property type="match status" value="3"/>
</dbReference>
<feature type="region of interest" description="Disordered" evidence="12">
    <location>
        <begin position="243"/>
        <end position="264"/>
    </location>
</feature>
<keyword evidence="3" id="KW-0479">Metal-binding</keyword>
<keyword evidence="10" id="KW-0539">Nucleus</keyword>
<feature type="compositionally biased region" description="Polar residues" evidence="12">
    <location>
        <begin position="118"/>
        <end position="129"/>
    </location>
</feature>
<dbReference type="CDD" id="cd07765">
    <property type="entry name" value="KRAB_A-box"/>
    <property type="match status" value="2"/>
</dbReference>
<keyword evidence="5 11" id="KW-0863">Zinc-finger</keyword>
<keyword evidence="8" id="KW-0238">DNA-binding</keyword>
<evidence type="ECO:0000256" key="11">
    <source>
        <dbReference type="PROSITE-ProRule" id="PRU00042"/>
    </source>
</evidence>
<dbReference type="Gene3D" id="6.10.140.140">
    <property type="match status" value="2"/>
</dbReference>
<evidence type="ECO:0000256" key="10">
    <source>
        <dbReference type="ARBA" id="ARBA00023242"/>
    </source>
</evidence>
<keyword evidence="4" id="KW-0677">Repeat</keyword>
<dbReference type="SUPFAM" id="SSF109640">
    <property type="entry name" value="KRAB domain (Kruppel-associated box)"/>
    <property type="match status" value="2"/>
</dbReference>